<evidence type="ECO:0000256" key="2">
    <source>
        <dbReference type="ARBA" id="ARBA00022481"/>
    </source>
</evidence>
<gene>
    <name evidence="14" type="ORF">M408DRAFT_327360</name>
</gene>
<dbReference type="HOGENOM" id="CLU_011276_2_2_1"/>
<dbReference type="NCBIfam" id="TIGR01469">
    <property type="entry name" value="cobA_cysG_Cterm"/>
    <property type="match status" value="1"/>
</dbReference>
<keyword evidence="6" id="KW-0560">Oxidoreductase</keyword>
<keyword evidence="8" id="KW-0627">Porphyrin biosynthesis</keyword>
<evidence type="ECO:0000256" key="3">
    <source>
        <dbReference type="ARBA" id="ARBA00022603"/>
    </source>
</evidence>
<dbReference type="OrthoDB" id="508204at2759"/>
<dbReference type="Pfam" id="PF14824">
    <property type="entry name" value="Sirohm_synth_M"/>
    <property type="match status" value="1"/>
</dbReference>
<dbReference type="PANTHER" id="PTHR45790:SF6">
    <property type="entry name" value="UROPORPHYRINOGEN-III C-METHYLTRANSFERASE"/>
    <property type="match status" value="1"/>
</dbReference>
<dbReference type="AlphaFoldDB" id="A0A0C2X132"/>
<dbReference type="PROSITE" id="PS00840">
    <property type="entry name" value="SUMT_2"/>
    <property type="match status" value="1"/>
</dbReference>
<name>A0A0C2X132_SERVB</name>
<reference evidence="14 15" key="1">
    <citation type="submission" date="2014-04" db="EMBL/GenBank/DDBJ databases">
        <authorList>
            <consortium name="DOE Joint Genome Institute"/>
            <person name="Kuo A."/>
            <person name="Zuccaro A."/>
            <person name="Kohler A."/>
            <person name="Nagy L.G."/>
            <person name="Floudas D."/>
            <person name="Copeland A."/>
            <person name="Barry K.W."/>
            <person name="Cichocki N."/>
            <person name="Veneault-Fourrey C."/>
            <person name="LaButti K."/>
            <person name="Lindquist E.A."/>
            <person name="Lipzen A."/>
            <person name="Lundell T."/>
            <person name="Morin E."/>
            <person name="Murat C."/>
            <person name="Sun H."/>
            <person name="Tunlid A."/>
            <person name="Henrissat B."/>
            <person name="Grigoriev I.V."/>
            <person name="Hibbett D.S."/>
            <person name="Martin F."/>
            <person name="Nordberg H.P."/>
            <person name="Cantor M.N."/>
            <person name="Hua S.X."/>
        </authorList>
    </citation>
    <scope>NUCLEOTIDE SEQUENCE [LARGE SCALE GENOMIC DNA]</scope>
    <source>
        <strain evidence="14 15">MAFF 305830</strain>
    </source>
</reference>
<reference evidence="15" key="2">
    <citation type="submission" date="2015-01" db="EMBL/GenBank/DDBJ databases">
        <title>Evolutionary Origins and Diversification of the Mycorrhizal Mutualists.</title>
        <authorList>
            <consortium name="DOE Joint Genome Institute"/>
            <consortium name="Mycorrhizal Genomics Consortium"/>
            <person name="Kohler A."/>
            <person name="Kuo A."/>
            <person name="Nagy L.G."/>
            <person name="Floudas D."/>
            <person name="Copeland A."/>
            <person name="Barry K.W."/>
            <person name="Cichocki N."/>
            <person name="Veneault-Fourrey C."/>
            <person name="LaButti K."/>
            <person name="Lindquist E.A."/>
            <person name="Lipzen A."/>
            <person name="Lundell T."/>
            <person name="Morin E."/>
            <person name="Murat C."/>
            <person name="Riley R."/>
            <person name="Ohm R."/>
            <person name="Sun H."/>
            <person name="Tunlid A."/>
            <person name="Henrissat B."/>
            <person name="Grigoriev I.V."/>
            <person name="Hibbett D.S."/>
            <person name="Martin F."/>
        </authorList>
    </citation>
    <scope>NUCLEOTIDE SEQUENCE [LARGE SCALE GENOMIC DNA]</scope>
    <source>
        <strain evidence="15">MAFF 305830</strain>
    </source>
</reference>
<evidence type="ECO:0000256" key="1">
    <source>
        <dbReference type="ARBA" id="ARBA00012400"/>
    </source>
</evidence>
<evidence type="ECO:0000256" key="4">
    <source>
        <dbReference type="ARBA" id="ARBA00022679"/>
    </source>
</evidence>
<evidence type="ECO:0000256" key="6">
    <source>
        <dbReference type="ARBA" id="ARBA00023002"/>
    </source>
</evidence>
<keyword evidence="7" id="KW-0520">NAD</keyword>
<evidence type="ECO:0000313" key="15">
    <source>
        <dbReference type="Proteomes" id="UP000054097"/>
    </source>
</evidence>
<dbReference type="Pfam" id="PF14823">
    <property type="entry name" value="Sirohm_synth_C"/>
    <property type="match status" value="1"/>
</dbReference>
<dbReference type="Pfam" id="PF00590">
    <property type="entry name" value="TP_methylase"/>
    <property type="match status" value="1"/>
</dbReference>
<keyword evidence="3 10" id="KW-0489">Methyltransferase</keyword>
<dbReference type="EMBL" id="KN824281">
    <property type="protein sequence ID" value="KIM31983.1"/>
    <property type="molecule type" value="Genomic_DNA"/>
</dbReference>
<dbReference type="InterPro" id="IPR036291">
    <property type="entry name" value="NAD(P)-bd_dom_sf"/>
</dbReference>
<dbReference type="GO" id="GO:0004851">
    <property type="term" value="F:uroporphyrin-III C-methyltransferase activity"/>
    <property type="evidence" value="ECO:0007669"/>
    <property type="project" value="InterPro"/>
</dbReference>
<evidence type="ECO:0000256" key="8">
    <source>
        <dbReference type="ARBA" id="ARBA00023244"/>
    </source>
</evidence>
<dbReference type="GO" id="GO:0019354">
    <property type="term" value="P:siroheme biosynthetic process"/>
    <property type="evidence" value="ECO:0007669"/>
    <property type="project" value="InterPro"/>
</dbReference>
<evidence type="ECO:0000256" key="10">
    <source>
        <dbReference type="RuleBase" id="RU003960"/>
    </source>
</evidence>
<dbReference type="SUPFAM" id="SSF75615">
    <property type="entry name" value="Siroheme synthase middle domains-like"/>
    <property type="match status" value="1"/>
</dbReference>
<evidence type="ECO:0000256" key="9">
    <source>
        <dbReference type="ARBA" id="ARBA00035662"/>
    </source>
</evidence>
<dbReference type="Gene3D" id="3.30.950.10">
    <property type="entry name" value="Methyltransferase, Cobalt-precorrin-4 Transmethylase, Domain 2"/>
    <property type="match status" value="1"/>
</dbReference>
<dbReference type="GO" id="GO:0032259">
    <property type="term" value="P:methylation"/>
    <property type="evidence" value="ECO:0007669"/>
    <property type="project" value="UniProtKB-KW"/>
</dbReference>
<keyword evidence="2" id="KW-0488">Methylation</keyword>
<evidence type="ECO:0000256" key="7">
    <source>
        <dbReference type="ARBA" id="ARBA00023027"/>
    </source>
</evidence>
<dbReference type="InterPro" id="IPR035996">
    <property type="entry name" value="4pyrrol_Methylase_sf"/>
</dbReference>
<evidence type="ECO:0000259" key="13">
    <source>
        <dbReference type="Pfam" id="PF14824"/>
    </source>
</evidence>
<dbReference type="GO" id="GO:0043115">
    <property type="term" value="F:precorrin-2 dehydrogenase activity"/>
    <property type="evidence" value="ECO:0007669"/>
    <property type="project" value="UniProtKB-EC"/>
</dbReference>
<keyword evidence="4 10" id="KW-0808">Transferase</keyword>
<dbReference type="PANTHER" id="PTHR45790">
    <property type="entry name" value="SIROHEME SYNTHASE-RELATED"/>
    <property type="match status" value="1"/>
</dbReference>
<feature type="domain" description="Tetrapyrrole methylase" evidence="11">
    <location>
        <begin position="329"/>
        <end position="547"/>
    </location>
</feature>
<protein>
    <recommendedName>
        <fullName evidence="1">precorrin-2 dehydrogenase</fullName>
        <ecNumber evidence="1">1.3.1.76</ecNumber>
    </recommendedName>
</protein>
<dbReference type="InterPro" id="IPR000878">
    <property type="entry name" value="4pyrrol_Mease"/>
</dbReference>
<dbReference type="Proteomes" id="UP000054097">
    <property type="component" value="Unassembled WGS sequence"/>
</dbReference>
<keyword evidence="5" id="KW-0949">S-adenosyl-L-methionine</keyword>
<dbReference type="EC" id="1.3.1.76" evidence="1"/>
<evidence type="ECO:0000313" key="14">
    <source>
        <dbReference type="EMBL" id="KIM31983.1"/>
    </source>
</evidence>
<comment type="similarity">
    <text evidence="9">In the N-terminal section; belongs to the precorrin methyltransferase family.</text>
</comment>
<evidence type="ECO:0000259" key="12">
    <source>
        <dbReference type="Pfam" id="PF14823"/>
    </source>
</evidence>
<dbReference type="SUPFAM" id="SSF53790">
    <property type="entry name" value="Tetrapyrrole methylase"/>
    <property type="match status" value="1"/>
</dbReference>
<dbReference type="InterPro" id="IPR006366">
    <property type="entry name" value="CobA/CysG_C"/>
</dbReference>
<dbReference type="Gene3D" id="3.40.1010.10">
    <property type="entry name" value="Cobalt-precorrin-4 Transmethylase, Domain 1"/>
    <property type="match status" value="1"/>
</dbReference>
<organism evidence="14 15">
    <name type="scientific">Serendipita vermifera MAFF 305830</name>
    <dbReference type="NCBI Taxonomy" id="933852"/>
    <lineage>
        <taxon>Eukaryota</taxon>
        <taxon>Fungi</taxon>
        <taxon>Dikarya</taxon>
        <taxon>Basidiomycota</taxon>
        <taxon>Agaricomycotina</taxon>
        <taxon>Agaricomycetes</taxon>
        <taxon>Sebacinales</taxon>
        <taxon>Serendipitaceae</taxon>
        <taxon>Serendipita</taxon>
    </lineage>
</organism>
<dbReference type="FunFam" id="3.40.1010.10:FF:000006">
    <property type="entry name" value="Siroheme synthase, putative"/>
    <property type="match status" value="1"/>
</dbReference>
<dbReference type="Gene3D" id="3.40.50.720">
    <property type="entry name" value="NAD(P)-binding Rossmann-like Domain"/>
    <property type="match status" value="1"/>
</dbReference>
<dbReference type="GO" id="GO:0000103">
    <property type="term" value="P:sulfate assimilation"/>
    <property type="evidence" value="ECO:0007669"/>
    <property type="project" value="InterPro"/>
</dbReference>
<dbReference type="InterPro" id="IPR050161">
    <property type="entry name" value="Siro_Cobalamin_biosynth"/>
</dbReference>
<dbReference type="InterPro" id="IPR014776">
    <property type="entry name" value="4pyrrole_Mease_sub2"/>
</dbReference>
<dbReference type="STRING" id="933852.A0A0C2X132"/>
<comment type="similarity">
    <text evidence="10">Belongs to the precorrin methyltransferase family.</text>
</comment>
<proteinExistence type="inferred from homology"/>
<keyword evidence="15" id="KW-1185">Reference proteome</keyword>
<sequence>MVYPRITGGASLLVALPLVSKTTLIIGDGTLAATRATAALQADSKVIVVASSLSEVSSDEIRARGENGELLIVEGPIEDVLAAHGTNIMVAFITDTLIGAPKRRDLASATALRDTLKKWNILVNVADIPSLCDFTLPACHRFTLASSPPNSSQTPSSLQVAVTTNGKGCRLAGRIRREIVSRLPDAIGNAVENVSRLADMAKASVEAVNNNKESALASSQLHEDSLPLTPNEPVEQTIGVYESKEAAQKRRMRWVAQISEYWPLEHLAKLDVAQSEQILRQSFGESAACSPNGDIQGQTIITQTSISSSTGPSSQHDLALSSTTHFGQIYLLGSGPGHPDLLTVAAYNILTCRATLVLSDKLVPSEVLELIPSTTRVKIAKKFPGNNEDAQNELMVEAVDAAQRGEIVIRLKQGDPMIYGRAGDEILYFRKHGFEPIVIPGVTSAIAGPTFAGIPVTQRGVADSMILCTGVGRQGKPSRLPGYIRSRTLVLLMGVARLGSLLKTLLDKDVDPSLREGEAYPANLPIAIIERASMPDQRVISATLETISTAMAKIGEQRPPGMIVVGWSVLALYGSGDIKVLDDAKLLSESASDLHAADQARIERWLRGEGWRVTERFNKWT</sequence>
<evidence type="ECO:0000256" key="5">
    <source>
        <dbReference type="ARBA" id="ARBA00022691"/>
    </source>
</evidence>
<dbReference type="InterPro" id="IPR014777">
    <property type="entry name" value="4pyrrole_Mease_sub1"/>
</dbReference>
<accession>A0A0C2X132</accession>
<dbReference type="CDD" id="cd11642">
    <property type="entry name" value="SUMT"/>
    <property type="match status" value="1"/>
</dbReference>
<dbReference type="PIRSF" id="PIRSF036555">
    <property type="entry name" value="SUMT_yeast"/>
    <property type="match status" value="1"/>
</dbReference>
<dbReference type="Pfam" id="PF13241">
    <property type="entry name" value="NAD_binding_7"/>
    <property type="match status" value="1"/>
</dbReference>
<evidence type="ECO:0000259" key="11">
    <source>
        <dbReference type="Pfam" id="PF00590"/>
    </source>
</evidence>
<feature type="domain" description="Siroheme biosynthesis protein Met8 C-terminal" evidence="12">
    <location>
        <begin position="245"/>
        <end position="282"/>
    </location>
</feature>
<dbReference type="InterPro" id="IPR003043">
    <property type="entry name" value="Uropor_MeTrfase_CS"/>
</dbReference>
<feature type="domain" description="Siroheme synthase central" evidence="13">
    <location>
        <begin position="157"/>
        <end position="181"/>
    </location>
</feature>
<dbReference type="InterPro" id="IPR028162">
    <property type="entry name" value="Met8_C"/>
</dbReference>
<dbReference type="InterPro" id="IPR012066">
    <property type="entry name" value="Met1_fungi"/>
</dbReference>
<dbReference type="InterPro" id="IPR028281">
    <property type="entry name" value="Sirohaem_synthase_central"/>
</dbReference>
<dbReference type="SUPFAM" id="SSF51735">
    <property type="entry name" value="NAD(P)-binding Rossmann-fold domains"/>
    <property type="match status" value="1"/>
</dbReference>